<reference evidence="8 9" key="1">
    <citation type="submission" date="2016-10" db="EMBL/GenBank/DDBJ databases">
        <title>Chromobacterium muskegensis sp. nov., an insecticidal bacterium isolated from Sphagnum bogs.</title>
        <authorList>
            <person name="Sparks M.E."/>
            <person name="Blackburn M.B."/>
            <person name="Gundersen-Rindal D.E."/>
            <person name="Mitchell A."/>
            <person name="Farrar R."/>
            <person name="Kuhar D."/>
        </authorList>
    </citation>
    <scope>NUCLEOTIDE SEQUENCE [LARGE SCALE GENOMIC DNA]</scope>
    <source>
        <strain evidence="8 9">21-1</strain>
    </source>
</reference>
<feature type="domain" description="Endoribonuclease YicC-like N-terminal" evidence="6">
    <location>
        <begin position="2"/>
        <end position="154"/>
    </location>
</feature>
<keyword evidence="4" id="KW-0378">Hydrolase</keyword>
<dbReference type="Pfam" id="PF03755">
    <property type="entry name" value="YicC-like_N"/>
    <property type="match status" value="1"/>
</dbReference>
<dbReference type="STRING" id="1108595.BKX93_10075"/>
<dbReference type="GO" id="GO:0004521">
    <property type="term" value="F:RNA endonuclease activity"/>
    <property type="evidence" value="ECO:0007669"/>
    <property type="project" value="InterPro"/>
</dbReference>
<feature type="domain" description="Endoribonuclease YicC-like C-terminal" evidence="7">
    <location>
        <begin position="171"/>
        <end position="288"/>
    </location>
</feature>
<dbReference type="RefSeq" id="WP_070979679.1">
    <property type="nucleotide sequence ID" value="NZ_CP017707.1"/>
</dbReference>
<protein>
    <submittedName>
        <fullName evidence="8">YicC family protein</fullName>
    </submittedName>
</protein>
<dbReference type="NCBIfam" id="TIGR00255">
    <property type="entry name" value="YicC/YloC family endoribonuclease"/>
    <property type="match status" value="1"/>
</dbReference>
<comment type="similarity">
    <text evidence="5">Belongs to the YicC/YloC family.</text>
</comment>
<dbReference type="PANTHER" id="PTHR30636">
    <property type="entry name" value="UPF0701 PROTEIN YICC"/>
    <property type="match status" value="1"/>
</dbReference>
<evidence type="ECO:0000313" key="9">
    <source>
        <dbReference type="Proteomes" id="UP000178776"/>
    </source>
</evidence>
<comment type="cofactor">
    <cofactor evidence="1">
        <name>a divalent metal cation</name>
        <dbReference type="ChEBI" id="CHEBI:60240"/>
    </cofactor>
</comment>
<dbReference type="GO" id="GO:0016787">
    <property type="term" value="F:hydrolase activity"/>
    <property type="evidence" value="ECO:0007669"/>
    <property type="project" value="UniProtKB-KW"/>
</dbReference>
<name>A0A1D9LGE5_9NEIS</name>
<accession>A0A1D9LGE5</accession>
<dbReference type="EMBL" id="CP017707">
    <property type="protein sequence ID" value="AOZ50310.1"/>
    <property type="molecule type" value="Genomic_DNA"/>
</dbReference>
<evidence type="ECO:0000256" key="1">
    <source>
        <dbReference type="ARBA" id="ARBA00001968"/>
    </source>
</evidence>
<dbReference type="InterPro" id="IPR013551">
    <property type="entry name" value="YicC-like_C"/>
</dbReference>
<evidence type="ECO:0000259" key="6">
    <source>
        <dbReference type="Pfam" id="PF03755"/>
    </source>
</evidence>
<gene>
    <name evidence="8" type="ORF">BKX93_10075</name>
</gene>
<evidence type="ECO:0000256" key="3">
    <source>
        <dbReference type="ARBA" id="ARBA00022759"/>
    </source>
</evidence>
<evidence type="ECO:0000313" key="8">
    <source>
        <dbReference type="EMBL" id="AOZ50310.1"/>
    </source>
</evidence>
<evidence type="ECO:0000256" key="4">
    <source>
        <dbReference type="ARBA" id="ARBA00022801"/>
    </source>
</evidence>
<dbReference type="KEGG" id="cvc:BKX93_10075"/>
<evidence type="ECO:0000256" key="2">
    <source>
        <dbReference type="ARBA" id="ARBA00022722"/>
    </source>
</evidence>
<keyword evidence="2" id="KW-0540">Nuclease</keyword>
<evidence type="ECO:0000256" key="5">
    <source>
        <dbReference type="ARBA" id="ARBA00035648"/>
    </source>
</evidence>
<dbReference type="AlphaFoldDB" id="A0A1D9LGE5"/>
<dbReference type="Pfam" id="PF08340">
    <property type="entry name" value="YicC-like_C"/>
    <property type="match status" value="1"/>
</dbReference>
<dbReference type="InterPro" id="IPR005229">
    <property type="entry name" value="YicC/YloC-like"/>
</dbReference>
<keyword evidence="3" id="KW-0255">Endonuclease</keyword>
<proteinExistence type="inferred from homology"/>
<dbReference type="InterPro" id="IPR013527">
    <property type="entry name" value="YicC-like_N"/>
</dbReference>
<organism evidence="8 9">
    <name type="scientific">Chromobacterium vaccinii</name>
    <dbReference type="NCBI Taxonomy" id="1108595"/>
    <lineage>
        <taxon>Bacteria</taxon>
        <taxon>Pseudomonadati</taxon>
        <taxon>Pseudomonadota</taxon>
        <taxon>Betaproteobacteria</taxon>
        <taxon>Neisseriales</taxon>
        <taxon>Chromobacteriaceae</taxon>
        <taxon>Chromobacterium</taxon>
    </lineage>
</organism>
<dbReference type="Proteomes" id="UP000178776">
    <property type="component" value="Chromosome"/>
</dbReference>
<dbReference type="GeneID" id="68841564"/>
<evidence type="ECO:0000259" key="7">
    <source>
        <dbReference type="Pfam" id="PF08340"/>
    </source>
</evidence>
<dbReference type="PANTHER" id="PTHR30636:SF3">
    <property type="entry name" value="UPF0701 PROTEIN YICC"/>
    <property type="match status" value="1"/>
</dbReference>
<sequence>MILSMTGFAAATREFPGGMLSLEIRAVNHRYLDIQMRLPEELRIIEPQLREQIAARVTRGKLECRVGLNQVDSAAPTLELNQAFLSRLLEVSREVQKQNSESKGLSVGELMRWPGVLKSNELAPEVLHQLCLDALQTALADFNASRGREGEKLKAVLIERIEAMDAIVAAIKPKLPQILENYMAKLSGRLQEALGSVDEDRLKQEFALFAQKIDVDEELSRLTTHLSEVRRILKSGGQSGKRLDFLMQELNREANTLGSKSVSTDTTQASVELKVLIEQMREQIQNIE</sequence>